<sequence length="235" mass="23969">MSETVAFVGAAGGVGTTRVTLECGRLLADDGADTAILDAAYGTQGLSDRVAGRIDPDITALCLSETPLEEGLIDLPGERAGRLSVCPAHASFERLARAKRPAAAERFGELIEAAARRFECVLVDTPPVATNPAVAAATEAGSVAVVCDGERAASAVPRTADRLADIGIDDSTTLLTRTSAHPDADVAVPELGSETPAGAPDSPARDALADAVEVLTGIPVERPESTGLFGNVSLR</sequence>
<dbReference type="Proteomes" id="UP000281564">
    <property type="component" value="Unassembled WGS sequence"/>
</dbReference>
<dbReference type="GO" id="GO:0005829">
    <property type="term" value="C:cytosol"/>
    <property type="evidence" value="ECO:0007669"/>
    <property type="project" value="TreeGrafter"/>
</dbReference>
<dbReference type="SUPFAM" id="SSF52540">
    <property type="entry name" value="P-loop containing nucleoside triphosphate hydrolases"/>
    <property type="match status" value="1"/>
</dbReference>
<dbReference type="GO" id="GO:0009898">
    <property type="term" value="C:cytoplasmic side of plasma membrane"/>
    <property type="evidence" value="ECO:0007669"/>
    <property type="project" value="TreeGrafter"/>
</dbReference>
<keyword evidence="4" id="KW-1185">Reference proteome</keyword>
<dbReference type="InterPro" id="IPR050625">
    <property type="entry name" value="ParA/MinD_ATPase"/>
</dbReference>
<dbReference type="RefSeq" id="WP_015408691.1">
    <property type="nucleotide sequence ID" value="NZ_QMDW01000108.1"/>
</dbReference>
<dbReference type="GO" id="GO:0005524">
    <property type="term" value="F:ATP binding"/>
    <property type="evidence" value="ECO:0007669"/>
    <property type="project" value="UniProtKB-KW"/>
</dbReference>
<dbReference type="PANTHER" id="PTHR43384:SF6">
    <property type="entry name" value="SEPTUM SITE-DETERMINING PROTEIN MIND HOMOLOG, CHLOROPLASTIC"/>
    <property type="match status" value="1"/>
</dbReference>
<dbReference type="EMBL" id="QMDW01000108">
    <property type="protein sequence ID" value="RJX46869.1"/>
    <property type="molecule type" value="Genomic_DNA"/>
</dbReference>
<dbReference type="OrthoDB" id="313523at2157"/>
<evidence type="ECO:0000313" key="4">
    <source>
        <dbReference type="Proteomes" id="UP000281564"/>
    </source>
</evidence>
<dbReference type="AlphaFoldDB" id="A0A3A6PYC7"/>
<keyword evidence="1" id="KW-0547">Nucleotide-binding</keyword>
<dbReference type="PANTHER" id="PTHR43384">
    <property type="entry name" value="SEPTUM SITE-DETERMINING PROTEIN MIND HOMOLOG, CHLOROPLASTIC-RELATED"/>
    <property type="match status" value="1"/>
</dbReference>
<organism evidence="3 4">
    <name type="scientific">Halonotius pteroides</name>
    <dbReference type="NCBI Taxonomy" id="268735"/>
    <lineage>
        <taxon>Archaea</taxon>
        <taxon>Methanobacteriati</taxon>
        <taxon>Methanobacteriota</taxon>
        <taxon>Stenosarchaea group</taxon>
        <taxon>Halobacteria</taxon>
        <taxon>Halobacteriales</taxon>
        <taxon>Haloferacaceae</taxon>
        <taxon>Halonotius</taxon>
    </lineage>
</organism>
<dbReference type="GO" id="GO:0051782">
    <property type="term" value="P:negative regulation of cell division"/>
    <property type="evidence" value="ECO:0007669"/>
    <property type="project" value="TreeGrafter"/>
</dbReference>
<evidence type="ECO:0000313" key="3">
    <source>
        <dbReference type="EMBL" id="RJX46869.1"/>
    </source>
</evidence>
<proteinExistence type="predicted"/>
<dbReference type="GO" id="GO:0016887">
    <property type="term" value="F:ATP hydrolysis activity"/>
    <property type="evidence" value="ECO:0007669"/>
    <property type="project" value="TreeGrafter"/>
</dbReference>
<protein>
    <submittedName>
        <fullName evidence="3">ParA family protein</fullName>
    </submittedName>
</protein>
<keyword evidence="2" id="KW-0067">ATP-binding</keyword>
<gene>
    <name evidence="3" type="ORF">DP106_15390</name>
</gene>
<dbReference type="GeneID" id="14650824"/>
<dbReference type="InterPro" id="IPR027417">
    <property type="entry name" value="P-loop_NTPase"/>
</dbReference>
<name>A0A3A6PYC7_9EURY</name>
<reference evidence="3 4" key="1">
    <citation type="submission" date="2018-06" db="EMBL/GenBank/DDBJ databases">
        <title>Halonotius sp. F13-13 a new haloarchaeeon isolated from a solar saltern from Isla Cristina, Huelva, Spain.</title>
        <authorList>
            <person name="Duran-Viseras A."/>
            <person name="Sanchez-Porro C."/>
            <person name="Ventosa A."/>
        </authorList>
    </citation>
    <scope>NUCLEOTIDE SEQUENCE [LARGE SCALE GENOMIC DNA]</scope>
    <source>
        <strain evidence="3 4">CECT 7525</strain>
    </source>
</reference>
<dbReference type="Gene3D" id="3.40.50.300">
    <property type="entry name" value="P-loop containing nucleotide triphosphate hydrolases"/>
    <property type="match status" value="1"/>
</dbReference>
<comment type="caution">
    <text evidence="3">The sequence shown here is derived from an EMBL/GenBank/DDBJ whole genome shotgun (WGS) entry which is preliminary data.</text>
</comment>
<evidence type="ECO:0000256" key="2">
    <source>
        <dbReference type="ARBA" id="ARBA00022840"/>
    </source>
</evidence>
<evidence type="ECO:0000256" key="1">
    <source>
        <dbReference type="ARBA" id="ARBA00022741"/>
    </source>
</evidence>
<accession>A0A3A6PYC7</accession>